<accession>A0A0F9LYY9</accession>
<feature type="region of interest" description="Disordered" evidence="1">
    <location>
        <begin position="1"/>
        <end position="100"/>
    </location>
</feature>
<proteinExistence type="predicted"/>
<dbReference type="AlphaFoldDB" id="A0A0F9LYY9"/>
<sequence>MSEEETKQGTEEEGKKDTVNPNDDGAKYETTPVIERAREEREKLEAANTKREELLDREEAMMAKRELGGRAEAGGQPAEKKETDSEKSKRYIKENFENLR</sequence>
<comment type="caution">
    <text evidence="2">The sequence shown here is derived from an EMBL/GenBank/DDBJ whole genome shotgun (WGS) entry which is preliminary data.</text>
</comment>
<gene>
    <name evidence="2" type="ORF">LCGC14_1155790</name>
</gene>
<evidence type="ECO:0000256" key="1">
    <source>
        <dbReference type="SAM" id="MobiDB-lite"/>
    </source>
</evidence>
<feature type="compositionally biased region" description="Basic and acidic residues" evidence="1">
    <location>
        <begin position="78"/>
        <end position="100"/>
    </location>
</feature>
<protein>
    <submittedName>
        <fullName evidence="2">Uncharacterized protein</fullName>
    </submittedName>
</protein>
<dbReference type="EMBL" id="LAZR01005594">
    <property type="protein sequence ID" value="KKM98643.1"/>
    <property type="molecule type" value="Genomic_DNA"/>
</dbReference>
<reference evidence="2" key="1">
    <citation type="journal article" date="2015" name="Nature">
        <title>Complex archaea that bridge the gap between prokaryotes and eukaryotes.</title>
        <authorList>
            <person name="Spang A."/>
            <person name="Saw J.H."/>
            <person name="Jorgensen S.L."/>
            <person name="Zaremba-Niedzwiedzka K."/>
            <person name="Martijn J."/>
            <person name="Lind A.E."/>
            <person name="van Eijk R."/>
            <person name="Schleper C."/>
            <person name="Guy L."/>
            <person name="Ettema T.J."/>
        </authorList>
    </citation>
    <scope>NUCLEOTIDE SEQUENCE</scope>
</reference>
<feature type="compositionally biased region" description="Basic and acidic residues" evidence="1">
    <location>
        <begin position="35"/>
        <end position="69"/>
    </location>
</feature>
<evidence type="ECO:0000313" key="2">
    <source>
        <dbReference type="EMBL" id="KKM98643.1"/>
    </source>
</evidence>
<organism evidence="2">
    <name type="scientific">marine sediment metagenome</name>
    <dbReference type="NCBI Taxonomy" id="412755"/>
    <lineage>
        <taxon>unclassified sequences</taxon>
        <taxon>metagenomes</taxon>
        <taxon>ecological metagenomes</taxon>
    </lineage>
</organism>
<feature type="compositionally biased region" description="Basic and acidic residues" evidence="1">
    <location>
        <begin position="1"/>
        <end position="18"/>
    </location>
</feature>
<name>A0A0F9LYY9_9ZZZZ</name>